<name>A0A7W4IF05_9PROT</name>
<comment type="caution">
    <text evidence="1">The sequence shown here is derived from an EMBL/GenBank/DDBJ whole genome shotgun (WGS) entry which is preliminary data.</text>
</comment>
<gene>
    <name evidence="1" type="ORF">HLH48_15900</name>
</gene>
<dbReference type="Proteomes" id="UP000589085">
    <property type="component" value="Unassembled WGS sequence"/>
</dbReference>
<dbReference type="EMBL" id="JABEQJ010000023">
    <property type="protein sequence ID" value="MBB2161635.1"/>
    <property type="molecule type" value="Genomic_DNA"/>
</dbReference>
<sequence>MHAQRDAGAEPAGVSALLVGDVVARTAVTHLVAAARERGCRTAAGTQMYDVVQRLTLDFLLSRNDSRDIT</sequence>
<reference evidence="1 2" key="1">
    <citation type="submission" date="2020-04" db="EMBL/GenBank/DDBJ databases">
        <title>Description of novel Gluconacetobacter.</title>
        <authorList>
            <person name="Sombolestani A."/>
        </authorList>
    </citation>
    <scope>NUCLEOTIDE SEQUENCE [LARGE SCALE GENOMIC DNA]</scope>
    <source>
        <strain evidence="1 2">LMG 19747</strain>
    </source>
</reference>
<proteinExistence type="predicted"/>
<evidence type="ECO:0000313" key="2">
    <source>
        <dbReference type="Proteomes" id="UP000589085"/>
    </source>
</evidence>
<dbReference type="RefSeq" id="WP_182998466.1">
    <property type="nucleotide sequence ID" value="NZ_JABEQJ010000023.1"/>
</dbReference>
<dbReference type="AlphaFoldDB" id="A0A7W4IF05"/>
<accession>A0A7W4IF05</accession>
<protein>
    <submittedName>
        <fullName evidence="1">Uncharacterized protein</fullName>
    </submittedName>
</protein>
<organism evidence="1 2">
    <name type="scientific">Gluconacetobacter sacchari</name>
    <dbReference type="NCBI Taxonomy" id="92759"/>
    <lineage>
        <taxon>Bacteria</taxon>
        <taxon>Pseudomonadati</taxon>
        <taxon>Pseudomonadota</taxon>
        <taxon>Alphaproteobacteria</taxon>
        <taxon>Acetobacterales</taxon>
        <taxon>Acetobacteraceae</taxon>
        <taxon>Gluconacetobacter</taxon>
    </lineage>
</organism>
<evidence type="ECO:0000313" key="1">
    <source>
        <dbReference type="EMBL" id="MBB2161635.1"/>
    </source>
</evidence>